<dbReference type="PANTHER" id="PTHR44147">
    <property type="entry name" value="DEHYDROGENASE/REDUCTASE SDR FAMILY MEMBER 1"/>
    <property type="match status" value="1"/>
</dbReference>
<dbReference type="Pfam" id="PF00106">
    <property type="entry name" value="adh_short"/>
    <property type="match status" value="1"/>
</dbReference>
<keyword evidence="1" id="KW-1185">Reference proteome</keyword>
<reference evidence="2" key="1">
    <citation type="submission" date="2022-11" db="UniProtKB">
        <authorList>
            <consortium name="WormBaseParasite"/>
        </authorList>
    </citation>
    <scope>IDENTIFICATION</scope>
</reference>
<dbReference type="PRINTS" id="PR00081">
    <property type="entry name" value="GDHRDH"/>
</dbReference>
<accession>A0A914QAD1</accession>
<dbReference type="InterPro" id="IPR002347">
    <property type="entry name" value="SDR_fam"/>
</dbReference>
<organism evidence="1 2">
    <name type="scientific">Panagrolaimus davidi</name>
    <dbReference type="NCBI Taxonomy" id="227884"/>
    <lineage>
        <taxon>Eukaryota</taxon>
        <taxon>Metazoa</taxon>
        <taxon>Ecdysozoa</taxon>
        <taxon>Nematoda</taxon>
        <taxon>Chromadorea</taxon>
        <taxon>Rhabditida</taxon>
        <taxon>Tylenchina</taxon>
        <taxon>Panagrolaimomorpha</taxon>
        <taxon>Panagrolaimoidea</taxon>
        <taxon>Panagrolaimidae</taxon>
        <taxon>Panagrolaimus</taxon>
    </lineage>
</organism>
<dbReference type="AlphaFoldDB" id="A0A914QAD1"/>
<dbReference type="InterPro" id="IPR036291">
    <property type="entry name" value="NAD(P)-bd_dom_sf"/>
</dbReference>
<proteinExistence type="predicted"/>
<dbReference type="WBParaSite" id="PDA_v2.g24129.t1">
    <property type="protein sequence ID" value="PDA_v2.g24129.t1"/>
    <property type="gene ID" value="PDA_v2.g24129"/>
</dbReference>
<sequence>MVASLSNKVALVTGSSRGIGRGIALQLGAAGAKVYVTGRRPENHEAALKDIQPNGLETVAQEITKRGGKGVAVFCDHSNPDDVKKLFERIDKENNGQLDILVNNAYAGVNVLGYILNNTRQKFYDLDPVESYDSANNVGLRNHYICSTYAARLMVPRKSGLIVTVSSSGGMAYLFNIAYGIGKSGCDRLAADIAVDLAEANITSVSLWPGPVKTEIIHNRIIDSAEPNPIKGIFDSGETIEYSGQCVVALAADPNATEYNGQILTTADIGRKYNLFDEGKTQPKEMAPRFREFINCLNKIRNPADYRENAKI</sequence>
<dbReference type="SUPFAM" id="SSF51735">
    <property type="entry name" value="NAD(P)-binding Rossmann-fold domains"/>
    <property type="match status" value="1"/>
</dbReference>
<dbReference type="Gene3D" id="3.40.50.720">
    <property type="entry name" value="NAD(P)-binding Rossmann-like Domain"/>
    <property type="match status" value="1"/>
</dbReference>
<dbReference type="Proteomes" id="UP000887578">
    <property type="component" value="Unplaced"/>
</dbReference>
<protein>
    <submittedName>
        <fullName evidence="2">Uncharacterized protein</fullName>
    </submittedName>
</protein>
<dbReference type="PANTHER" id="PTHR44147:SF2">
    <property type="entry name" value="DEHYDROGENASE_REDUCTASE SDR FAMILY MEMBER 1"/>
    <property type="match status" value="1"/>
</dbReference>
<evidence type="ECO:0000313" key="2">
    <source>
        <dbReference type="WBParaSite" id="PDA_v2.g24129.t1"/>
    </source>
</evidence>
<evidence type="ECO:0000313" key="1">
    <source>
        <dbReference type="Proteomes" id="UP000887578"/>
    </source>
</evidence>
<name>A0A914QAD1_9BILA</name>